<name>A0A6A4NEC0_LUPAL</name>
<keyword evidence="2" id="KW-1185">Reference proteome</keyword>
<evidence type="ECO:0000313" key="1">
    <source>
        <dbReference type="EMBL" id="KAE9584978.1"/>
    </source>
</evidence>
<evidence type="ECO:0000313" key="2">
    <source>
        <dbReference type="Proteomes" id="UP000447434"/>
    </source>
</evidence>
<accession>A0A6A4NEC0</accession>
<gene>
    <name evidence="1" type="ORF">Lalb_Chr25g0284141</name>
</gene>
<dbReference type="Gene3D" id="1.10.472.10">
    <property type="entry name" value="Cyclin-like"/>
    <property type="match status" value="1"/>
</dbReference>
<dbReference type="Proteomes" id="UP000447434">
    <property type="component" value="Chromosome 25"/>
</dbReference>
<protein>
    <submittedName>
        <fullName evidence="1">Putative cyclin</fullName>
    </submittedName>
</protein>
<organism evidence="1 2">
    <name type="scientific">Lupinus albus</name>
    <name type="common">White lupine</name>
    <name type="synonym">Lupinus termis</name>
    <dbReference type="NCBI Taxonomy" id="3870"/>
    <lineage>
        <taxon>Eukaryota</taxon>
        <taxon>Viridiplantae</taxon>
        <taxon>Streptophyta</taxon>
        <taxon>Embryophyta</taxon>
        <taxon>Tracheophyta</taxon>
        <taxon>Spermatophyta</taxon>
        <taxon>Magnoliopsida</taxon>
        <taxon>eudicotyledons</taxon>
        <taxon>Gunneridae</taxon>
        <taxon>Pentapetalae</taxon>
        <taxon>rosids</taxon>
        <taxon>fabids</taxon>
        <taxon>Fabales</taxon>
        <taxon>Fabaceae</taxon>
        <taxon>Papilionoideae</taxon>
        <taxon>50 kb inversion clade</taxon>
        <taxon>genistoids sensu lato</taxon>
        <taxon>core genistoids</taxon>
        <taxon>Genisteae</taxon>
        <taxon>Lupinus</taxon>
    </lineage>
</organism>
<reference evidence="2" key="1">
    <citation type="journal article" date="2020" name="Nat. Commun.">
        <title>Genome sequence of the cluster root forming white lupin.</title>
        <authorList>
            <person name="Hufnagel B."/>
            <person name="Marques A."/>
            <person name="Soriano A."/>
            <person name="Marques L."/>
            <person name="Divol F."/>
            <person name="Doumas P."/>
            <person name="Sallet E."/>
            <person name="Mancinotti D."/>
            <person name="Carrere S."/>
            <person name="Marande W."/>
            <person name="Arribat S."/>
            <person name="Keller J."/>
            <person name="Huneau C."/>
            <person name="Blein T."/>
            <person name="Aime D."/>
            <person name="Laguerre M."/>
            <person name="Taylor J."/>
            <person name="Schubert V."/>
            <person name="Nelson M."/>
            <person name="Geu-Flores F."/>
            <person name="Crespi M."/>
            <person name="Gallardo-Guerrero K."/>
            <person name="Delaux P.-M."/>
            <person name="Salse J."/>
            <person name="Berges H."/>
            <person name="Guyot R."/>
            <person name="Gouzy J."/>
            <person name="Peret B."/>
        </authorList>
    </citation>
    <scope>NUCLEOTIDE SEQUENCE [LARGE SCALE GENOMIC DNA]</scope>
    <source>
        <strain evidence="2">cv. Amiga</strain>
    </source>
</reference>
<dbReference type="OrthoDB" id="5590282at2759"/>
<sequence length="128" mass="14739">MELLVLSTLGWKMQALTPCSFIDYFISKINCEQHQMKSSLLKSVELMLIMTKCIAFNIFTCLDFMCDRFSRPSEIAAAVAIFVTRELEGKEIHKALSSIVMVKEVRWCLPNNSLYFSVTLLVSTLYFY</sequence>
<dbReference type="EMBL" id="WOCE01000025">
    <property type="protein sequence ID" value="KAE9584978.1"/>
    <property type="molecule type" value="Genomic_DNA"/>
</dbReference>
<proteinExistence type="predicted"/>
<comment type="caution">
    <text evidence="1">The sequence shown here is derived from an EMBL/GenBank/DDBJ whole genome shotgun (WGS) entry which is preliminary data.</text>
</comment>
<dbReference type="AlphaFoldDB" id="A0A6A4NEC0"/>